<organism evidence="1 2">
    <name type="scientific">Dendrolimus kikuchii</name>
    <dbReference type="NCBI Taxonomy" id="765133"/>
    <lineage>
        <taxon>Eukaryota</taxon>
        <taxon>Metazoa</taxon>
        <taxon>Ecdysozoa</taxon>
        <taxon>Arthropoda</taxon>
        <taxon>Hexapoda</taxon>
        <taxon>Insecta</taxon>
        <taxon>Pterygota</taxon>
        <taxon>Neoptera</taxon>
        <taxon>Endopterygota</taxon>
        <taxon>Lepidoptera</taxon>
        <taxon>Glossata</taxon>
        <taxon>Ditrysia</taxon>
        <taxon>Bombycoidea</taxon>
        <taxon>Lasiocampidae</taxon>
        <taxon>Dendrolimus</taxon>
    </lineage>
</organism>
<dbReference type="EMBL" id="CM034409">
    <property type="protein sequence ID" value="KAJ0171741.1"/>
    <property type="molecule type" value="Genomic_DNA"/>
</dbReference>
<proteinExistence type="predicted"/>
<comment type="caution">
    <text evidence="1">The sequence shown here is derived from an EMBL/GenBank/DDBJ whole genome shotgun (WGS) entry which is preliminary data.</text>
</comment>
<keyword evidence="2" id="KW-1185">Reference proteome</keyword>
<evidence type="ECO:0000313" key="1">
    <source>
        <dbReference type="EMBL" id="KAJ0171741.1"/>
    </source>
</evidence>
<dbReference type="Proteomes" id="UP000824533">
    <property type="component" value="Linkage Group LG23"/>
</dbReference>
<gene>
    <name evidence="1" type="ORF">K1T71_012504</name>
</gene>
<evidence type="ECO:0000313" key="2">
    <source>
        <dbReference type="Proteomes" id="UP000824533"/>
    </source>
</evidence>
<sequence>MRSVILIICFISTCYCKLKFNDRPRNFSIELLYHTQSETEGQMVISPFGIWCLMTNVALGAQGNSFKQVKKALRLPKKLTDFKKNYKNLVDAVQDSAMNGVTLVNKNFMFFNNDFIVDTTYKNIVQDDLETTIQELDFNDPNSVRIANKIIQSTVPEVSDVLNSDDLSDSRMILTNVVTFKGIWNVPFNVSETIEEPFYSENKQIAGYVKMMYQSGEFPFSNVAGLKAFALELPYGTAGKYSMLLLLPHPNTKIKDMYRKLAEVTLKDIFDKLQSDVDKFGSIEIDVRLPRFKISTDVVMNKPLNDMGVLDIFQPDLANFKKITREKIFVSSIIHKAEIEVTEAGTVATASSTAKFSARSYSPLFYANRPFAYFIMEKSTLTVIFSGIYSKPTIF</sequence>
<name>A0ACC1CJX5_9NEOP</name>
<protein>
    <submittedName>
        <fullName evidence="1">Uncharacterized protein</fullName>
    </submittedName>
</protein>
<reference evidence="1 2" key="1">
    <citation type="journal article" date="2021" name="Front. Genet.">
        <title>Chromosome-Level Genome Assembly Reveals Significant Gene Expansion in the Toll and IMD Signaling Pathways of Dendrolimus kikuchii.</title>
        <authorList>
            <person name="Zhou J."/>
            <person name="Wu P."/>
            <person name="Xiong Z."/>
            <person name="Liu N."/>
            <person name="Zhao N."/>
            <person name="Ji M."/>
            <person name="Qiu Y."/>
            <person name="Yang B."/>
        </authorList>
    </citation>
    <scope>NUCLEOTIDE SEQUENCE [LARGE SCALE GENOMIC DNA]</scope>
    <source>
        <strain evidence="1">Ann1</strain>
    </source>
</reference>
<accession>A0ACC1CJX5</accession>